<accession>A0A174NDK7</accession>
<protein>
    <submittedName>
        <fullName evidence="1">Uncharacterized protein</fullName>
    </submittedName>
</protein>
<dbReference type="STRING" id="39482.ERS852491_05151"/>
<reference evidence="1 2" key="1">
    <citation type="submission" date="2015-09" db="EMBL/GenBank/DDBJ databases">
        <authorList>
            <consortium name="Pathogen Informatics"/>
        </authorList>
    </citation>
    <scope>NUCLEOTIDE SEQUENCE [LARGE SCALE GENOMIC DNA]</scope>
    <source>
        <strain evidence="1 2">2789STDY5834876</strain>
    </source>
</reference>
<dbReference type="Proteomes" id="UP000095544">
    <property type="component" value="Unassembled WGS sequence"/>
</dbReference>
<evidence type="ECO:0000313" key="2">
    <source>
        <dbReference type="Proteomes" id="UP000095544"/>
    </source>
</evidence>
<gene>
    <name evidence="1" type="ORF">ERS852491_05151</name>
</gene>
<dbReference type="EMBL" id="CYZU01000113">
    <property type="protein sequence ID" value="CUP44099.1"/>
    <property type="molecule type" value="Genomic_DNA"/>
</dbReference>
<dbReference type="AlphaFoldDB" id="A0A174NDK7"/>
<organism evidence="1 2">
    <name type="scientific">Faecalicatena contorta</name>
    <dbReference type="NCBI Taxonomy" id="39482"/>
    <lineage>
        <taxon>Bacteria</taxon>
        <taxon>Bacillati</taxon>
        <taxon>Bacillota</taxon>
        <taxon>Clostridia</taxon>
        <taxon>Lachnospirales</taxon>
        <taxon>Lachnospiraceae</taxon>
        <taxon>Faecalicatena</taxon>
    </lineage>
</organism>
<sequence>MKTTISKSFLDGYIKTLNLGGTKEWPDLSEDRMKDYKALRSDWDNVGKSIREETRNFGSARC</sequence>
<proteinExistence type="predicted"/>
<dbReference type="RefSeq" id="WP_167702525.1">
    <property type="nucleotide sequence ID" value="NZ_CYZU01000113.1"/>
</dbReference>
<evidence type="ECO:0000313" key="1">
    <source>
        <dbReference type="EMBL" id="CUP44099.1"/>
    </source>
</evidence>
<name>A0A174NDK7_9FIRM</name>